<reference evidence="3" key="1">
    <citation type="submission" date="2022-06" db="EMBL/GenBank/DDBJ databases">
        <authorList>
            <person name="Andreotti S."/>
            <person name="Wyler E."/>
        </authorList>
    </citation>
    <scope>NUCLEOTIDE SEQUENCE</scope>
</reference>
<proteinExistence type="predicted"/>
<gene>
    <name evidence="3" type="primary">Lrguk</name>
    <name evidence="3" type="ORF">PHOROB_LOCUS2170</name>
</gene>
<dbReference type="AlphaFoldDB" id="A0AAU9YSX7"/>
<name>A0AAU9YSX7_PHORO</name>
<dbReference type="InterPro" id="IPR050836">
    <property type="entry name" value="SDS22/Internalin_LRR"/>
</dbReference>
<dbReference type="PANTHER" id="PTHR46652">
    <property type="entry name" value="LEUCINE-RICH REPEAT AND IQ DOMAIN-CONTAINING PROTEIN 1-RELATED"/>
    <property type="match status" value="1"/>
</dbReference>
<accession>A0AAU9YSX7</accession>
<keyword evidence="2" id="KW-0677">Repeat</keyword>
<keyword evidence="1" id="KW-0433">Leucine-rich repeat</keyword>
<dbReference type="Gene3D" id="3.80.10.10">
    <property type="entry name" value="Ribonuclease Inhibitor"/>
    <property type="match status" value="1"/>
</dbReference>
<dbReference type="PANTHER" id="PTHR46652:SF3">
    <property type="entry name" value="LEUCINE-RICH REPEAT-CONTAINING PROTEIN 9"/>
    <property type="match status" value="1"/>
</dbReference>
<keyword evidence="4" id="KW-1185">Reference proteome</keyword>
<dbReference type="InterPro" id="IPR001611">
    <property type="entry name" value="Leu-rich_rpt"/>
</dbReference>
<dbReference type="SUPFAM" id="SSF52075">
    <property type="entry name" value="Outer arm dynein light chain 1"/>
    <property type="match status" value="1"/>
</dbReference>
<sequence length="197" mass="22062">MAAYEKNLSKGKASSLQGGLGASRAVIQAILALAAKHRRTPWPPFPMGQRTKGTFKSASSYLLQQLIHRSQEMEQQGEEESEESEESEMMMNLEEEFDGVLREEAVAEALSDLGWSGRGTEQVYLNLNLSHCDLVDISILCGYVHLQKLNLSANKIEDLSCVSHMPYLLELNASQNKLTTFFNFKPPQNLQVYLSIH</sequence>
<comment type="caution">
    <text evidence="3">The sequence shown here is derived from an EMBL/GenBank/DDBJ whole genome shotgun (WGS) entry which is preliminary data.</text>
</comment>
<dbReference type="InterPro" id="IPR032675">
    <property type="entry name" value="LRR_dom_sf"/>
</dbReference>
<protein>
    <submittedName>
        <fullName evidence="3">Lrguk protein</fullName>
    </submittedName>
</protein>
<evidence type="ECO:0000256" key="1">
    <source>
        <dbReference type="ARBA" id="ARBA00022614"/>
    </source>
</evidence>
<dbReference type="Proteomes" id="UP001152836">
    <property type="component" value="Unassembled WGS sequence"/>
</dbReference>
<evidence type="ECO:0000256" key="2">
    <source>
        <dbReference type="ARBA" id="ARBA00022737"/>
    </source>
</evidence>
<dbReference type="EMBL" id="CALSGD010000428">
    <property type="protein sequence ID" value="CAH6778413.1"/>
    <property type="molecule type" value="Genomic_DNA"/>
</dbReference>
<organism evidence="3 4">
    <name type="scientific">Phodopus roborovskii</name>
    <name type="common">Roborovski's desert hamster</name>
    <name type="synonym">Cricetulus roborovskii</name>
    <dbReference type="NCBI Taxonomy" id="109678"/>
    <lineage>
        <taxon>Eukaryota</taxon>
        <taxon>Metazoa</taxon>
        <taxon>Chordata</taxon>
        <taxon>Craniata</taxon>
        <taxon>Vertebrata</taxon>
        <taxon>Euteleostomi</taxon>
        <taxon>Mammalia</taxon>
        <taxon>Eutheria</taxon>
        <taxon>Euarchontoglires</taxon>
        <taxon>Glires</taxon>
        <taxon>Rodentia</taxon>
        <taxon>Myomorpha</taxon>
        <taxon>Muroidea</taxon>
        <taxon>Cricetidae</taxon>
        <taxon>Cricetinae</taxon>
        <taxon>Phodopus</taxon>
    </lineage>
</organism>
<evidence type="ECO:0000313" key="4">
    <source>
        <dbReference type="Proteomes" id="UP001152836"/>
    </source>
</evidence>
<dbReference type="PROSITE" id="PS51450">
    <property type="entry name" value="LRR"/>
    <property type="match status" value="1"/>
</dbReference>
<evidence type="ECO:0000313" key="3">
    <source>
        <dbReference type="EMBL" id="CAH6778413.1"/>
    </source>
</evidence>